<dbReference type="eggNOG" id="KOG1104">
    <property type="taxonomic scope" value="Eukaryota"/>
</dbReference>
<keyword evidence="4" id="KW-0508">mRNA splicing</keyword>
<dbReference type="GO" id="GO:0005846">
    <property type="term" value="C:nuclear cap binding complex"/>
    <property type="evidence" value="ECO:0007669"/>
    <property type="project" value="InterPro"/>
</dbReference>
<evidence type="ECO:0000313" key="9">
    <source>
        <dbReference type="EMBL" id="CCE64111.1"/>
    </source>
</evidence>
<keyword evidence="10" id="KW-1185">Reference proteome</keyword>
<gene>
    <name evidence="9" type="primary">TPHA0G02740</name>
    <name evidence="9" type="ordered locus">TPHA_0G02740</name>
</gene>
<dbReference type="PANTHER" id="PTHR12412:SF2">
    <property type="entry name" value="NUCLEAR CAP-BINDING PROTEIN SUBUNIT 1"/>
    <property type="match status" value="1"/>
</dbReference>
<dbReference type="HOGENOM" id="CLU_011380_0_0_1"/>
<dbReference type="KEGG" id="tpf:TPHA_0G02740"/>
<evidence type="ECO:0000259" key="6">
    <source>
        <dbReference type="Pfam" id="PF02854"/>
    </source>
</evidence>
<evidence type="ECO:0000256" key="4">
    <source>
        <dbReference type="ARBA" id="ARBA00023187"/>
    </source>
</evidence>
<dbReference type="Gene3D" id="1.25.40.180">
    <property type="match status" value="3"/>
</dbReference>
<evidence type="ECO:0008006" key="11">
    <source>
        <dbReference type="Google" id="ProtNLM"/>
    </source>
</evidence>
<dbReference type="InterPro" id="IPR016024">
    <property type="entry name" value="ARM-type_fold"/>
</dbReference>
<evidence type="ECO:0000256" key="5">
    <source>
        <dbReference type="ARBA" id="ARBA00023242"/>
    </source>
</evidence>
<dbReference type="InterPro" id="IPR027159">
    <property type="entry name" value="CBP80"/>
</dbReference>
<evidence type="ECO:0000259" key="7">
    <source>
        <dbReference type="Pfam" id="PF09088"/>
    </source>
</evidence>
<dbReference type="PANTHER" id="PTHR12412">
    <property type="entry name" value="CAP BINDING PROTEIN"/>
    <property type="match status" value="1"/>
</dbReference>
<keyword evidence="5" id="KW-0539">Nucleus</keyword>
<dbReference type="STRING" id="1071381.G8BW33"/>
<accession>G8BW33</accession>
<evidence type="ECO:0000313" key="10">
    <source>
        <dbReference type="Proteomes" id="UP000005666"/>
    </source>
</evidence>
<evidence type="ECO:0000259" key="8">
    <source>
        <dbReference type="Pfam" id="PF09090"/>
    </source>
</evidence>
<evidence type="ECO:0000256" key="3">
    <source>
        <dbReference type="ARBA" id="ARBA00022664"/>
    </source>
</evidence>
<proteinExistence type="inferred from homology"/>
<dbReference type="GO" id="GO:0008380">
    <property type="term" value="P:RNA splicing"/>
    <property type="evidence" value="ECO:0007669"/>
    <property type="project" value="UniProtKB-KW"/>
</dbReference>
<dbReference type="GO" id="GO:0000339">
    <property type="term" value="F:RNA cap binding"/>
    <property type="evidence" value="ECO:0007669"/>
    <property type="project" value="InterPro"/>
</dbReference>
<dbReference type="Pfam" id="PF09090">
    <property type="entry name" value="MIF4G_like_2"/>
    <property type="match status" value="1"/>
</dbReference>
<dbReference type="Proteomes" id="UP000005666">
    <property type="component" value="Chromosome 7"/>
</dbReference>
<dbReference type="EMBL" id="HE612862">
    <property type="protein sequence ID" value="CCE64111.1"/>
    <property type="molecule type" value="Genomic_DNA"/>
</dbReference>
<feature type="domain" description="MIF4G-like type 1" evidence="7">
    <location>
        <begin position="310"/>
        <end position="492"/>
    </location>
</feature>
<dbReference type="GO" id="GO:0006397">
    <property type="term" value="P:mRNA processing"/>
    <property type="evidence" value="ECO:0007669"/>
    <property type="project" value="UniProtKB-KW"/>
</dbReference>
<comment type="similarity">
    <text evidence="2">Belongs to the NCBP1 family.</text>
</comment>
<organism evidence="9 10">
    <name type="scientific">Tetrapisispora phaffii (strain ATCC 24235 / CBS 4417 / NBRC 1672 / NRRL Y-8282 / UCD 70-5)</name>
    <name type="common">Yeast</name>
    <name type="synonym">Fabospora phaffii</name>
    <dbReference type="NCBI Taxonomy" id="1071381"/>
    <lineage>
        <taxon>Eukaryota</taxon>
        <taxon>Fungi</taxon>
        <taxon>Dikarya</taxon>
        <taxon>Ascomycota</taxon>
        <taxon>Saccharomycotina</taxon>
        <taxon>Saccharomycetes</taxon>
        <taxon>Saccharomycetales</taxon>
        <taxon>Saccharomycetaceae</taxon>
        <taxon>Tetrapisispora</taxon>
    </lineage>
</organism>
<evidence type="ECO:0000256" key="2">
    <source>
        <dbReference type="ARBA" id="ARBA00007413"/>
    </source>
</evidence>
<dbReference type="InterPro" id="IPR015174">
    <property type="entry name" value="MIF4G-like_typ-2"/>
</dbReference>
<dbReference type="GO" id="GO:0005634">
    <property type="term" value="C:nucleus"/>
    <property type="evidence" value="ECO:0007669"/>
    <property type="project" value="UniProtKB-SubCell"/>
</dbReference>
<feature type="domain" description="MIF4G" evidence="6">
    <location>
        <begin position="21"/>
        <end position="194"/>
    </location>
</feature>
<dbReference type="OrthoDB" id="10252707at2759"/>
<dbReference type="InterPro" id="IPR015172">
    <property type="entry name" value="MIF4G-like_typ-1"/>
</dbReference>
<sequence length="814" mass="95706">MPDICTIGESVNIFEDDIHFISEAIVHELDHSSYFNDALMDTLKAIVFEQPHKQHAIALIILVVNKKNPNAGKTIFNHCLNEFQRWLREVVNPNFKYVSNETGAWNRIKLLLRFTSLLSPMINTDELISIFKTFFEIVIDINKEFPEQRNPLAEMIYTNTLMNIPYLFFFDRINPELNLKVDQLLNYVENNYKPNSIQLELTNEFTNDVHGRRLEYSQVILPNVKAILSNDKKLLFNFFPNYMNLLPTQPNRIKFMNPIKFPLYSDLISYNKLDTYLGSVTSTWYTPKYNFQILMQDNICDFETVMPFDSYQGFLLKDIITDIVESMEFNMKEVARQVFTLDMFFNRRIFAPPGISIPELEKLKANDNSISTYKLEDIAIETILSLMFNLPTVTQSFCYYFNLLVNICNESSRSIAPIFGRAFRFLFRNLISLDFELILRYLDWFSFQISNFKFSWKWSEWEDEFNKIKNTPYHPKNIFIRNLIKKELRLTSNKIDIEESLTAPFKECMYDGFFSNDILTNFYNLLFEGFGVTYDMISMSNMIFNHEDMPMNDIVSGIIDYFHEDIKTKNVSSLETLLETLRKDHMSIIKDYDEFVTILLTHCLLYSGRRSLSHTNKYISDFYDDFTHIFNTRNTDKSKTEFWIIKSTLMFWNSNSQTAFLTLDGFRQYGLVSSNALIRFCLKDEDGKIPAIIDSTATEATLRVLHQDVSHTEDIFDELLGIFDELCKIIKNSFDKKGDIHGLKDTGLMTLDENIENMYWKYSMSLRFLKTILRMFTEEYKLVEDSLLIILDNTIAEPVIKAIINKYITELTIL</sequence>
<dbReference type="GO" id="GO:0006406">
    <property type="term" value="P:mRNA export from nucleus"/>
    <property type="evidence" value="ECO:0007669"/>
    <property type="project" value="InterPro"/>
</dbReference>
<dbReference type="GeneID" id="11535846"/>
<evidence type="ECO:0000256" key="1">
    <source>
        <dbReference type="ARBA" id="ARBA00004123"/>
    </source>
</evidence>
<dbReference type="AlphaFoldDB" id="G8BW33"/>
<dbReference type="InterPro" id="IPR003890">
    <property type="entry name" value="MIF4G-like_typ-3"/>
</dbReference>
<dbReference type="GO" id="GO:0003729">
    <property type="term" value="F:mRNA binding"/>
    <property type="evidence" value="ECO:0007669"/>
    <property type="project" value="TreeGrafter"/>
</dbReference>
<reference evidence="9 10" key="1">
    <citation type="journal article" date="2011" name="Proc. Natl. Acad. Sci. U.S.A.">
        <title>Evolutionary erosion of yeast sex chromosomes by mating-type switching accidents.</title>
        <authorList>
            <person name="Gordon J.L."/>
            <person name="Armisen D."/>
            <person name="Proux-Wera E."/>
            <person name="Oheigeartaigh S.S."/>
            <person name="Byrne K.P."/>
            <person name="Wolfe K.H."/>
        </authorList>
    </citation>
    <scope>NUCLEOTIDE SEQUENCE [LARGE SCALE GENOMIC DNA]</scope>
    <source>
        <strain evidence="10">ATCC 24235 / CBS 4417 / NBRC 1672 / NRRL Y-8282 / UCD 70-5</strain>
    </source>
</reference>
<dbReference type="Pfam" id="PF09088">
    <property type="entry name" value="MIF4G_like"/>
    <property type="match status" value="1"/>
</dbReference>
<keyword evidence="3" id="KW-0507">mRNA processing</keyword>
<feature type="domain" description="MIF4G-like type 2" evidence="8">
    <location>
        <begin position="544"/>
        <end position="781"/>
    </location>
</feature>
<dbReference type="SUPFAM" id="SSF48371">
    <property type="entry name" value="ARM repeat"/>
    <property type="match status" value="3"/>
</dbReference>
<name>G8BW33_TETPH</name>
<dbReference type="RefSeq" id="XP_003686545.1">
    <property type="nucleotide sequence ID" value="XM_003686497.1"/>
</dbReference>
<dbReference type="Pfam" id="PF02854">
    <property type="entry name" value="MIF4G"/>
    <property type="match status" value="1"/>
</dbReference>
<dbReference type="GO" id="GO:0000184">
    <property type="term" value="P:nuclear-transcribed mRNA catabolic process, nonsense-mediated decay"/>
    <property type="evidence" value="ECO:0007669"/>
    <property type="project" value="TreeGrafter"/>
</dbReference>
<protein>
    <recommendedName>
        <fullName evidence="11">MIF4G domain-containing protein</fullName>
    </recommendedName>
</protein>
<comment type="subcellular location">
    <subcellularLocation>
        <location evidence="1">Nucleus</location>
    </subcellularLocation>
</comment>